<dbReference type="SUPFAM" id="SSF89360">
    <property type="entry name" value="HesB-like domain"/>
    <property type="match status" value="1"/>
</dbReference>
<accession>A0A9D1U3E9</accession>
<reference evidence="2" key="1">
    <citation type="journal article" date="2021" name="PeerJ">
        <title>Extensive microbial diversity within the chicken gut microbiome revealed by metagenomics and culture.</title>
        <authorList>
            <person name="Gilroy R."/>
            <person name="Ravi A."/>
            <person name="Getino M."/>
            <person name="Pursley I."/>
            <person name="Horton D.L."/>
            <person name="Alikhan N.F."/>
            <person name="Baker D."/>
            <person name="Gharbi K."/>
            <person name="Hall N."/>
            <person name="Watson M."/>
            <person name="Adriaenssens E.M."/>
            <person name="Foster-Nyarko E."/>
            <person name="Jarju S."/>
            <person name="Secka A."/>
            <person name="Antonio M."/>
            <person name="Oren A."/>
            <person name="Chaudhuri R.R."/>
            <person name="La Ragione R."/>
            <person name="Hildebrand F."/>
            <person name="Pallen M.J."/>
        </authorList>
    </citation>
    <scope>NUCLEOTIDE SEQUENCE</scope>
    <source>
        <strain evidence="2">ChiHejej3B27-2180</strain>
    </source>
</reference>
<dbReference type="AlphaFoldDB" id="A0A9D1U3E9"/>
<evidence type="ECO:0000313" key="3">
    <source>
        <dbReference type="Proteomes" id="UP000886878"/>
    </source>
</evidence>
<dbReference type="InterPro" id="IPR035903">
    <property type="entry name" value="HesB-like_dom_sf"/>
</dbReference>
<name>A0A9D1U3E9_9LACO</name>
<dbReference type="Proteomes" id="UP000886878">
    <property type="component" value="Unassembled WGS sequence"/>
</dbReference>
<dbReference type="InterPro" id="IPR000361">
    <property type="entry name" value="ATAP_core_dom"/>
</dbReference>
<sequence>MKKLTVTDEALDRIKDHLQPGKKIVLDFDDGVGPFSALGNCSLDAHYRLIFVNQDADLPDFDEIVKSNIGDIYIKSEQYANVQFEPQMELRFDAHNFTLPLVSRKGMLTENVEVVDIDEPVTTEYKGTHDC</sequence>
<proteinExistence type="predicted"/>
<feature type="domain" description="Core" evidence="1">
    <location>
        <begin position="3"/>
        <end position="116"/>
    </location>
</feature>
<dbReference type="EMBL" id="DXGK01000082">
    <property type="protein sequence ID" value="HIW70541.1"/>
    <property type="molecule type" value="Genomic_DNA"/>
</dbReference>
<organism evidence="2 3">
    <name type="scientific">Candidatus Limosilactobacillus merdipullorum</name>
    <dbReference type="NCBI Taxonomy" id="2838653"/>
    <lineage>
        <taxon>Bacteria</taxon>
        <taxon>Bacillati</taxon>
        <taxon>Bacillota</taxon>
        <taxon>Bacilli</taxon>
        <taxon>Lactobacillales</taxon>
        <taxon>Lactobacillaceae</taxon>
        <taxon>Limosilactobacillus</taxon>
    </lineage>
</organism>
<gene>
    <name evidence="2" type="ORF">H9876_04090</name>
</gene>
<dbReference type="Gene3D" id="2.60.300.12">
    <property type="entry name" value="HesB-like domain"/>
    <property type="match status" value="1"/>
</dbReference>
<reference evidence="2" key="2">
    <citation type="submission" date="2021-04" db="EMBL/GenBank/DDBJ databases">
        <authorList>
            <person name="Gilroy R."/>
        </authorList>
    </citation>
    <scope>NUCLEOTIDE SEQUENCE</scope>
    <source>
        <strain evidence="2">ChiHejej3B27-2180</strain>
    </source>
</reference>
<evidence type="ECO:0000259" key="1">
    <source>
        <dbReference type="Pfam" id="PF01521"/>
    </source>
</evidence>
<evidence type="ECO:0000313" key="2">
    <source>
        <dbReference type="EMBL" id="HIW70541.1"/>
    </source>
</evidence>
<comment type="caution">
    <text evidence="2">The sequence shown here is derived from an EMBL/GenBank/DDBJ whole genome shotgun (WGS) entry which is preliminary data.</text>
</comment>
<dbReference type="Pfam" id="PF01521">
    <property type="entry name" value="Fe-S_biosyn"/>
    <property type="match status" value="1"/>
</dbReference>
<protein>
    <submittedName>
        <fullName evidence="2">Iron-sulfur cluster biosynthesis family protein</fullName>
    </submittedName>
</protein>